<name>A0ABU2HUQ1_9RHOB</name>
<dbReference type="EC" id="3.1.3.18" evidence="5 10"/>
<keyword evidence="6 10" id="KW-0479">Metal-binding</keyword>
<evidence type="ECO:0000256" key="2">
    <source>
        <dbReference type="ARBA" id="ARBA00001946"/>
    </source>
</evidence>
<evidence type="ECO:0000256" key="1">
    <source>
        <dbReference type="ARBA" id="ARBA00000830"/>
    </source>
</evidence>
<dbReference type="EMBL" id="JAVQLW010000001">
    <property type="protein sequence ID" value="MDS9468260.1"/>
    <property type="molecule type" value="Genomic_DNA"/>
</dbReference>
<proteinExistence type="inferred from homology"/>
<keyword evidence="9 10" id="KW-0119">Carbohydrate metabolism</keyword>
<reference evidence="12" key="1">
    <citation type="submission" date="2023-07" db="EMBL/GenBank/DDBJ databases">
        <title>Paracoccus sp. MBLB3053 whole genome sequence.</title>
        <authorList>
            <person name="Hwang C.Y."/>
            <person name="Cho E.-S."/>
            <person name="Seo M.-J."/>
        </authorList>
    </citation>
    <scope>NUCLEOTIDE SEQUENCE [LARGE SCALE GENOMIC DNA]</scope>
    <source>
        <strain evidence="12">MBLB3053</strain>
    </source>
</reference>
<dbReference type="SFLD" id="SFLDS00003">
    <property type="entry name" value="Haloacid_Dehalogenase"/>
    <property type="match status" value="1"/>
</dbReference>
<dbReference type="PANTHER" id="PTHR43434:SF1">
    <property type="entry name" value="PHOSPHOGLYCOLATE PHOSPHATASE"/>
    <property type="match status" value="1"/>
</dbReference>
<dbReference type="InterPro" id="IPR037512">
    <property type="entry name" value="PGPase_prok"/>
</dbReference>
<keyword evidence="7 10" id="KW-0378">Hydrolase</keyword>
<evidence type="ECO:0000313" key="11">
    <source>
        <dbReference type="EMBL" id="MDS9468260.1"/>
    </source>
</evidence>
<dbReference type="HAMAP" id="MF_00495">
    <property type="entry name" value="GPH_hydrolase_bact"/>
    <property type="match status" value="1"/>
</dbReference>
<dbReference type="NCBIfam" id="TIGR01449">
    <property type="entry name" value="PGP_bact"/>
    <property type="match status" value="1"/>
</dbReference>
<dbReference type="SFLD" id="SFLDG01129">
    <property type="entry name" value="C1.5:_HAD__Beta-PGM__Phosphata"/>
    <property type="match status" value="1"/>
</dbReference>
<dbReference type="InterPro" id="IPR036412">
    <property type="entry name" value="HAD-like_sf"/>
</dbReference>
<evidence type="ECO:0000256" key="8">
    <source>
        <dbReference type="ARBA" id="ARBA00022842"/>
    </source>
</evidence>
<dbReference type="PANTHER" id="PTHR43434">
    <property type="entry name" value="PHOSPHOGLYCOLATE PHOSPHATASE"/>
    <property type="match status" value="1"/>
</dbReference>
<dbReference type="RefSeq" id="WP_311160434.1">
    <property type="nucleotide sequence ID" value="NZ_JAVQLW010000001.1"/>
</dbReference>
<feature type="binding site" evidence="10">
    <location>
        <position position="15"/>
    </location>
    <ligand>
        <name>Mg(2+)</name>
        <dbReference type="ChEBI" id="CHEBI:18420"/>
    </ligand>
</feature>
<dbReference type="Pfam" id="PF13419">
    <property type="entry name" value="HAD_2"/>
    <property type="match status" value="1"/>
</dbReference>
<feature type="binding site" evidence="10">
    <location>
        <position position="13"/>
    </location>
    <ligand>
        <name>Mg(2+)</name>
        <dbReference type="ChEBI" id="CHEBI:18420"/>
    </ligand>
</feature>
<dbReference type="InterPro" id="IPR041492">
    <property type="entry name" value="HAD_2"/>
</dbReference>
<sequence length="229" mass="24383">MNTCLAPCPLVFDLDGTLLDSAPDIHATVNAVLRTQDVPPLSLDRVRSFVGGGVDILWRKIILATALPPEAQGDLVASFMARYHHATALTRLYPNVLESLGVLADRGHPLGICTNKPLGPARAVLEHFGLISLFGVVIGGDSLPQKKPDPAPLHASLAALGSDPAHPRGIYVGDSEFDAECAANAGLPFLIFSRGYRNTAISDLYHSAEFDNFAHLPGLVEQHAELARA</sequence>
<comment type="function">
    <text evidence="10">Specifically catalyzes the dephosphorylation of 2-phosphoglycolate. Is involved in the dissimilation of the intracellular 2-phosphoglycolate formed during the DNA repair of 3'-phosphoglycolate ends, a major class of DNA lesions induced by oxidative stress.</text>
</comment>
<comment type="catalytic activity">
    <reaction evidence="1 10">
        <text>2-phosphoglycolate + H2O = glycolate + phosphate</text>
        <dbReference type="Rhea" id="RHEA:14369"/>
        <dbReference type="ChEBI" id="CHEBI:15377"/>
        <dbReference type="ChEBI" id="CHEBI:29805"/>
        <dbReference type="ChEBI" id="CHEBI:43474"/>
        <dbReference type="ChEBI" id="CHEBI:58033"/>
        <dbReference type="EC" id="3.1.3.18"/>
    </reaction>
</comment>
<dbReference type="SUPFAM" id="SSF56784">
    <property type="entry name" value="HAD-like"/>
    <property type="match status" value="1"/>
</dbReference>
<dbReference type="Proteomes" id="UP001269144">
    <property type="component" value="Unassembled WGS sequence"/>
</dbReference>
<evidence type="ECO:0000256" key="3">
    <source>
        <dbReference type="ARBA" id="ARBA00004818"/>
    </source>
</evidence>
<evidence type="ECO:0000256" key="5">
    <source>
        <dbReference type="ARBA" id="ARBA00013078"/>
    </source>
</evidence>
<evidence type="ECO:0000256" key="9">
    <source>
        <dbReference type="ARBA" id="ARBA00023277"/>
    </source>
</evidence>
<feature type="binding site" evidence="10">
    <location>
        <position position="174"/>
    </location>
    <ligand>
        <name>Mg(2+)</name>
        <dbReference type="ChEBI" id="CHEBI:18420"/>
    </ligand>
</feature>
<organism evidence="11 12">
    <name type="scientific">Paracoccus aurantius</name>
    <dbReference type="NCBI Taxonomy" id="3073814"/>
    <lineage>
        <taxon>Bacteria</taxon>
        <taxon>Pseudomonadati</taxon>
        <taxon>Pseudomonadota</taxon>
        <taxon>Alphaproteobacteria</taxon>
        <taxon>Rhodobacterales</taxon>
        <taxon>Paracoccaceae</taxon>
        <taxon>Paracoccus</taxon>
    </lineage>
</organism>
<dbReference type="InterPro" id="IPR006439">
    <property type="entry name" value="HAD-SF_hydro_IA"/>
</dbReference>
<evidence type="ECO:0000313" key="12">
    <source>
        <dbReference type="Proteomes" id="UP001269144"/>
    </source>
</evidence>
<dbReference type="InterPro" id="IPR050155">
    <property type="entry name" value="HAD-like_hydrolase_sf"/>
</dbReference>
<feature type="active site" description="Nucleophile" evidence="10">
    <location>
        <position position="13"/>
    </location>
</feature>
<keyword evidence="12" id="KW-1185">Reference proteome</keyword>
<dbReference type="InterPro" id="IPR023198">
    <property type="entry name" value="PGP-like_dom2"/>
</dbReference>
<comment type="caution">
    <text evidence="11">The sequence shown here is derived from an EMBL/GenBank/DDBJ whole genome shotgun (WGS) entry which is preliminary data.</text>
</comment>
<dbReference type="GO" id="GO:0008967">
    <property type="term" value="F:phosphoglycolate phosphatase activity"/>
    <property type="evidence" value="ECO:0007669"/>
    <property type="project" value="UniProtKB-EC"/>
</dbReference>
<dbReference type="NCBIfam" id="TIGR01549">
    <property type="entry name" value="HAD-SF-IA-v1"/>
    <property type="match status" value="1"/>
</dbReference>
<evidence type="ECO:0000256" key="4">
    <source>
        <dbReference type="ARBA" id="ARBA00006171"/>
    </source>
</evidence>
<evidence type="ECO:0000256" key="10">
    <source>
        <dbReference type="HAMAP-Rule" id="MF_00495"/>
    </source>
</evidence>
<accession>A0ABU2HUQ1</accession>
<evidence type="ECO:0000256" key="6">
    <source>
        <dbReference type="ARBA" id="ARBA00022723"/>
    </source>
</evidence>
<gene>
    <name evidence="11" type="primary">gph</name>
    <name evidence="11" type="ORF">RGQ15_11850</name>
</gene>
<comment type="pathway">
    <text evidence="3 10">Organic acid metabolism; glycolate biosynthesis; glycolate from 2-phosphoglycolate: step 1/1.</text>
</comment>
<comment type="cofactor">
    <cofactor evidence="2 10">
        <name>Mg(2+)</name>
        <dbReference type="ChEBI" id="CHEBI:18420"/>
    </cofactor>
</comment>
<evidence type="ECO:0000256" key="7">
    <source>
        <dbReference type="ARBA" id="ARBA00022801"/>
    </source>
</evidence>
<dbReference type="Gene3D" id="3.40.50.1000">
    <property type="entry name" value="HAD superfamily/HAD-like"/>
    <property type="match status" value="1"/>
</dbReference>
<protein>
    <recommendedName>
        <fullName evidence="5 10">Phosphoglycolate phosphatase</fullName>
        <shortName evidence="10">PGP</shortName>
        <shortName evidence="10">PGPase</shortName>
        <ecNumber evidence="5 10">3.1.3.18</ecNumber>
    </recommendedName>
</protein>
<dbReference type="Gene3D" id="1.10.150.240">
    <property type="entry name" value="Putative phosphatase, domain 2"/>
    <property type="match status" value="1"/>
</dbReference>
<comment type="similarity">
    <text evidence="4 10">Belongs to the HAD-like hydrolase superfamily. CbbY/CbbZ/Gph/YieH family.</text>
</comment>
<keyword evidence="8 10" id="KW-0460">Magnesium</keyword>
<dbReference type="InterPro" id="IPR023214">
    <property type="entry name" value="HAD_sf"/>
</dbReference>